<proteinExistence type="predicted"/>
<protein>
    <submittedName>
        <fullName evidence="1">Osmolarity sensor protein EnvZ</fullName>
    </submittedName>
</protein>
<sequence length="160" mass="18756">MEKLILVSIAKEKKEKDFRMVIMPSGRDKIGLIQDKDYGIVAYPNENNFEKIGEFIYWGFNESDDKVIEISPNMNFGKQFYNCSSFRKVMNEYNVVQFEFFKGIYSISLLKKEGNAYVAFEDENKEAVEYTFSEKPTALELGAKVMEMFEYKEKYDGLIE</sequence>
<comment type="caution">
    <text evidence="1">The sequence shown here is derived from an EMBL/GenBank/DDBJ whole genome shotgun (WGS) entry which is preliminary data.</text>
</comment>
<dbReference type="EMBL" id="JAOXXL010000026">
    <property type="protein sequence ID" value="MCY7008662.1"/>
    <property type="molecule type" value="Genomic_DNA"/>
</dbReference>
<dbReference type="Proteomes" id="UP001062738">
    <property type="component" value="Unassembled WGS sequence"/>
</dbReference>
<organism evidence="1 2">
    <name type="scientific">Fusobacterium simiae</name>
    <dbReference type="NCBI Taxonomy" id="855"/>
    <lineage>
        <taxon>Bacteria</taxon>
        <taxon>Fusobacteriati</taxon>
        <taxon>Fusobacteriota</taxon>
        <taxon>Fusobacteriia</taxon>
        <taxon>Fusobacteriales</taxon>
        <taxon>Fusobacteriaceae</taxon>
        <taxon>Fusobacterium</taxon>
    </lineage>
</organism>
<keyword evidence="2" id="KW-1185">Reference proteome</keyword>
<accession>A0ABT4DJ89</accession>
<evidence type="ECO:0000313" key="2">
    <source>
        <dbReference type="Proteomes" id="UP001062738"/>
    </source>
</evidence>
<gene>
    <name evidence="1" type="ORF">OCK72_08420</name>
</gene>
<evidence type="ECO:0000313" key="1">
    <source>
        <dbReference type="EMBL" id="MCY7008662.1"/>
    </source>
</evidence>
<name>A0ABT4DJ89_FUSSI</name>
<dbReference type="RefSeq" id="WP_265152489.1">
    <property type="nucleotide sequence ID" value="NZ_JAOXXL010000026.1"/>
</dbReference>
<reference evidence="1" key="1">
    <citation type="submission" date="2022-09" db="EMBL/GenBank/DDBJ databases">
        <authorList>
            <person name="Zoaiter M."/>
        </authorList>
    </citation>
    <scope>NUCLEOTIDE SEQUENCE</scope>
    <source>
        <strain evidence="1">DSM 19848</strain>
    </source>
</reference>